<accession>X1DDX1</accession>
<dbReference type="SUPFAM" id="SSF51182">
    <property type="entry name" value="RmlC-like cupins"/>
    <property type="match status" value="1"/>
</dbReference>
<dbReference type="InterPro" id="IPR011051">
    <property type="entry name" value="RmlC_Cupin_sf"/>
</dbReference>
<dbReference type="AlphaFoldDB" id="X1DDX1"/>
<proteinExistence type="predicted"/>
<evidence type="ECO:0000313" key="1">
    <source>
        <dbReference type="EMBL" id="GAG94621.1"/>
    </source>
</evidence>
<sequence>SGKTCSVKAGDAYFIPANEEHSFIAVGASEAIDVFAPIKRKYANPRIDVILDNVIKNSK</sequence>
<dbReference type="EMBL" id="BART01019658">
    <property type="protein sequence ID" value="GAG94621.1"/>
    <property type="molecule type" value="Genomic_DNA"/>
</dbReference>
<dbReference type="Gene3D" id="2.60.120.10">
    <property type="entry name" value="Jelly Rolls"/>
    <property type="match status" value="1"/>
</dbReference>
<protein>
    <submittedName>
        <fullName evidence="1">Uncharacterized protein</fullName>
    </submittedName>
</protein>
<organism evidence="1">
    <name type="scientific">marine sediment metagenome</name>
    <dbReference type="NCBI Taxonomy" id="412755"/>
    <lineage>
        <taxon>unclassified sequences</taxon>
        <taxon>metagenomes</taxon>
        <taxon>ecological metagenomes</taxon>
    </lineage>
</organism>
<feature type="non-terminal residue" evidence="1">
    <location>
        <position position="1"/>
    </location>
</feature>
<comment type="caution">
    <text evidence="1">The sequence shown here is derived from an EMBL/GenBank/DDBJ whole genome shotgun (WGS) entry which is preliminary data.</text>
</comment>
<dbReference type="InterPro" id="IPR014710">
    <property type="entry name" value="RmlC-like_jellyroll"/>
</dbReference>
<reference evidence="1" key="1">
    <citation type="journal article" date="2014" name="Front. Microbiol.">
        <title>High frequency of phylogenetically diverse reductive dehalogenase-homologous genes in deep subseafloor sedimentary metagenomes.</title>
        <authorList>
            <person name="Kawai M."/>
            <person name="Futagami T."/>
            <person name="Toyoda A."/>
            <person name="Takaki Y."/>
            <person name="Nishi S."/>
            <person name="Hori S."/>
            <person name="Arai W."/>
            <person name="Tsubouchi T."/>
            <person name="Morono Y."/>
            <person name="Uchiyama I."/>
            <person name="Ito T."/>
            <person name="Fujiyama A."/>
            <person name="Inagaki F."/>
            <person name="Takami H."/>
        </authorList>
    </citation>
    <scope>NUCLEOTIDE SEQUENCE</scope>
    <source>
        <strain evidence="1">Expedition CK06-06</strain>
    </source>
</reference>
<name>X1DDX1_9ZZZZ</name>
<gene>
    <name evidence="1" type="ORF">S01H4_36729</name>
</gene>